<accession>A0A6A6ZV28</accession>
<feature type="region of interest" description="Disordered" evidence="1">
    <location>
        <begin position="208"/>
        <end position="237"/>
    </location>
</feature>
<evidence type="ECO:0000256" key="1">
    <source>
        <dbReference type="SAM" id="MobiDB-lite"/>
    </source>
</evidence>
<sequence>MSRRDRALLTQGKLITFIDHRGNNVMEFPLALFHAAFSRKDLLVDNKIVVPQELDIVQVKRLLSLMMKVAMASHVSELPPTENTYVDLQFHSAAEALGMSSFTQNIFGLYFKRVNNKVATVPNIEAIAAVTTPPGNKIFKQMSYKLGIEYFEHKIANRDDFERYLQTNSRLRDAVNEVVAHKQVAVDRQRQNEESRLAFVERERKREDEARYEAQREERNKADKAEKEFEKFKREERKKKDAGFVKAMLEKKRLGQKLNAEEARAHEKHFGKAVPY</sequence>
<gene>
    <name evidence="2" type="ORF">CC86DRAFT_446968</name>
</gene>
<evidence type="ECO:0000313" key="2">
    <source>
        <dbReference type="EMBL" id="KAF2824902.1"/>
    </source>
</evidence>
<evidence type="ECO:0000313" key="3">
    <source>
        <dbReference type="Proteomes" id="UP000799424"/>
    </source>
</evidence>
<organism evidence="2 3">
    <name type="scientific">Ophiobolus disseminans</name>
    <dbReference type="NCBI Taxonomy" id="1469910"/>
    <lineage>
        <taxon>Eukaryota</taxon>
        <taxon>Fungi</taxon>
        <taxon>Dikarya</taxon>
        <taxon>Ascomycota</taxon>
        <taxon>Pezizomycotina</taxon>
        <taxon>Dothideomycetes</taxon>
        <taxon>Pleosporomycetidae</taxon>
        <taxon>Pleosporales</taxon>
        <taxon>Pleosporineae</taxon>
        <taxon>Phaeosphaeriaceae</taxon>
        <taxon>Ophiobolus</taxon>
    </lineage>
</organism>
<keyword evidence="3" id="KW-1185">Reference proteome</keyword>
<name>A0A6A6ZV28_9PLEO</name>
<dbReference type="Proteomes" id="UP000799424">
    <property type="component" value="Unassembled WGS sequence"/>
</dbReference>
<protein>
    <submittedName>
        <fullName evidence="2">Uncharacterized protein</fullName>
    </submittedName>
</protein>
<proteinExistence type="predicted"/>
<dbReference type="AlphaFoldDB" id="A0A6A6ZV28"/>
<reference evidence="2" key="1">
    <citation type="journal article" date="2020" name="Stud. Mycol.">
        <title>101 Dothideomycetes genomes: a test case for predicting lifestyles and emergence of pathogens.</title>
        <authorList>
            <person name="Haridas S."/>
            <person name="Albert R."/>
            <person name="Binder M."/>
            <person name="Bloem J."/>
            <person name="Labutti K."/>
            <person name="Salamov A."/>
            <person name="Andreopoulos B."/>
            <person name="Baker S."/>
            <person name="Barry K."/>
            <person name="Bills G."/>
            <person name="Bluhm B."/>
            <person name="Cannon C."/>
            <person name="Castanera R."/>
            <person name="Culley D."/>
            <person name="Daum C."/>
            <person name="Ezra D."/>
            <person name="Gonzalez J."/>
            <person name="Henrissat B."/>
            <person name="Kuo A."/>
            <person name="Liang C."/>
            <person name="Lipzen A."/>
            <person name="Lutzoni F."/>
            <person name="Magnuson J."/>
            <person name="Mondo S."/>
            <person name="Nolan M."/>
            <person name="Ohm R."/>
            <person name="Pangilinan J."/>
            <person name="Park H.-J."/>
            <person name="Ramirez L."/>
            <person name="Alfaro M."/>
            <person name="Sun H."/>
            <person name="Tritt A."/>
            <person name="Yoshinaga Y."/>
            <person name="Zwiers L.-H."/>
            <person name="Turgeon B."/>
            <person name="Goodwin S."/>
            <person name="Spatafora J."/>
            <person name="Crous P."/>
            <person name="Grigoriev I."/>
        </authorList>
    </citation>
    <scope>NUCLEOTIDE SEQUENCE</scope>
    <source>
        <strain evidence="2">CBS 113818</strain>
    </source>
</reference>
<dbReference type="OrthoDB" id="3793410at2759"/>
<dbReference type="EMBL" id="MU006229">
    <property type="protein sequence ID" value="KAF2824902.1"/>
    <property type="molecule type" value="Genomic_DNA"/>
</dbReference>